<dbReference type="Pfam" id="PF13439">
    <property type="entry name" value="Glyco_transf_4"/>
    <property type="match status" value="1"/>
</dbReference>
<dbReference type="PANTHER" id="PTHR12526">
    <property type="entry name" value="GLYCOSYLTRANSFERASE"/>
    <property type="match status" value="1"/>
</dbReference>
<dbReference type="InterPro" id="IPR028098">
    <property type="entry name" value="Glyco_trans_4-like_N"/>
</dbReference>
<keyword evidence="1 5" id="KW-0328">Glycosyltransferase</keyword>
<keyword evidence="6" id="KW-1185">Reference proteome</keyword>
<evidence type="ECO:0000313" key="6">
    <source>
        <dbReference type="Proteomes" id="UP001186104"/>
    </source>
</evidence>
<evidence type="ECO:0000259" key="3">
    <source>
        <dbReference type="Pfam" id="PF00534"/>
    </source>
</evidence>
<dbReference type="Gene3D" id="3.40.50.2000">
    <property type="entry name" value="Glycogen Phosphorylase B"/>
    <property type="match status" value="2"/>
</dbReference>
<evidence type="ECO:0000256" key="2">
    <source>
        <dbReference type="ARBA" id="ARBA00022679"/>
    </source>
</evidence>
<name>A0ABU4D3W5_9NOCA</name>
<protein>
    <submittedName>
        <fullName evidence="5">Glycosyltransferase family 4 protein</fullName>
        <ecNumber evidence="5">2.4.-.-</ecNumber>
    </submittedName>
</protein>
<comment type="caution">
    <text evidence="5">The sequence shown here is derived from an EMBL/GenBank/DDBJ whole genome shotgun (WGS) entry which is preliminary data.</text>
</comment>
<dbReference type="EMBL" id="JAWLKF010000010">
    <property type="protein sequence ID" value="MDV6304415.1"/>
    <property type="molecule type" value="Genomic_DNA"/>
</dbReference>
<dbReference type="EC" id="2.4.-.-" evidence="5"/>
<dbReference type="RefSeq" id="WP_317533603.1">
    <property type="nucleotide sequence ID" value="NZ_JAWLKF010000010.1"/>
</dbReference>
<evidence type="ECO:0000259" key="4">
    <source>
        <dbReference type="Pfam" id="PF13439"/>
    </source>
</evidence>
<proteinExistence type="predicted"/>
<feature type="domain" description="Glycosyl transferase family 1" evidence="3">
    <location>
        <begin position="192"/>
        <end position="347"/>
    </location>
</feature>
<evidence type="ECO:0000256" key="1">
    <source>
        <dbReference type="ARBA" id="ARBA00022676"/>
    </source>
</evidence>
<dbReference type="Proteomes" id="UP001186104">
    <property type="component" value="Unassembled WGS sequence"/>
</dbReference>
<gene>
    <name evidence="5" type="ORF">R3P93_17785</name>
</gene>
<organism evidence="5 6">
    <name type="scientific">Rhodococcus cerastii</name>
    <dbReference type="NCBI Taxonomy" id="908616"/>
    <lineage>
        <taxon>Bacteria</taxon>
        <taxon>Bacillati</taxon>
        <taxon>Actinomycetota</taxon>
        <taxon>Actinomycetes</taxon>
        <taxon>Mycobacteriales</taxon>
        <taxon>Nocardiaceae</taxon>
        <taxon>Rhodococcus</taxon>
    </lineage>
</organism>
<evidence type="ECO:0000313" key="5">
    <source>
        <dbReference type="EMBL" id="MDV6304415.1"/>
    </source>
</evidence>
<dbReference type="InterPro" id="IPR001296">
    <property type="entry name" value="Glyco_trans_1"/>
</dbReference>
<dbReference type="GO" id="GO:0016757">
    <property type="term" value="F:glycosyltransferase activity"/>
    <property type="evidence" value="ECO:0007669"/>
    <property type="project" value="UniProtKB-KW"/>
</dbReference>
<sequence>MANTLYLTHSAVPAGAELHLMKLLEHATTCAGVSFAIDGPVVELFRQRGIHVEVFGGPADALSIKRVETGLTSRLRALGGLVRYGWALGGQVRTRDYELIVAWTIKSLLYGTIAAKRARVPLVWCVNDRLSPEYFGRTASFVLSKLATFLPRAFIVNSRATLDTVDTHGKPVLIAPPGLTVTGRQRVRSAVTVVAMVGRIAPWKGQLEFVRAFDAAFAGTDVRAVVVGGPLFGEDDYFDEIRAAAAASTSAQQITFTGHVQNVAEVLLDSDVLVHASIIPEPFGAVVLEGLAAGNAVVATRPGGPAEVITDGRDGLLTPCGDVAALTNALEKLRDDPALVERLSFAATTRARDYDVEAISMSMQAWLETVRTGAARGVTSAV</sequence>
<feature type="domain" description="Glycosyltransferase subfamily 4-like N-terminal" evidence="4">
    <location>
        <begin position="44"/>
        <end position="178"/>
    </location>
</feature>
<reference evidence="5 6" key="1">
    <citation type="submission" date="2023-10" db="EMBL/GenBank/DDBJ databases">
        <title>Development of a sustainable strategy for remediation of hydrocarbon-contaminated territories based on the waste exchange concept.</title>
        <authorList>
            <person name="Krivoruchko A."/>
        </authorList>
    </citation>
    <scope>NUCLEOTIDE SEQUENCE [LARGE SCALE GENOMIC DNA]</scope>
    <source>
        <strain evidence="5 6">IEGM 1327</strain>
    </source>
</reference>
<keyword evidence="2 5" id="KW-0808">Transferase</keyword>
<dbReference type="CDD" id="cd03801">
    <property type="entry name" value="GT4_PimA-like"/>
    <property type="match status" value="1"/>
</dbReference>
<dbReference type="SUPFAM" id="SSF53756">
    <property type="entry name" value="UDP-Glycosyltransferase/glycogen phosphorylase"/>
    <property type="match status" value="1"/>
</dbReference>
<accession>A0ABU4D3W5</accession>
<dbReference type="Pfam" id="PF00534">
    <property type="entry name" value="Glycos_transf_1"/>
    <property type="match status" value="1"/>
</dbReference>
<dbReference type="PANTHER" id="PTHR12526:SF510">
    <property type="entry name" value="D-INOSITOL 3-PHOSPHATE GLYCOSYLTRANSFERASE"/>
    <property type="match status" value="1"/>
</dbReference>